<protein>
    <submittedName>
        <fullName evidence="7">GPR1/FUN34/yaaH family-domain-containing protein</fullName>
    </submittedName>
</protein>
<evidence type="ECO:0000313" key="7">
    <source>
        <dbReference type="EMBL" id="KAK3337712.1"/>
    </source>
</evidence>
<feature type="transmembrane region" description="Helical" evidence="6">
    <location>
        <begin position="135"/>
        <end position="157"/>
    </location>
</feature>
<dbReference type="AlphaFoldDB" id="A0AAE0MM96"/>
<evidence type="ECO:0000256" key="2">
    <source>
        <dbReference type="ARBA" id="ARBA00005587"/>
    </source>
</evidence>
<reference evidence="7" key="1">
    <citation type="journal article" date="2023" name="Mol. Phylogenet. Evol.">
        <title>Genome-scale phylogeny and comparative genomics of the fungal order Sordariales.</title>
        <authorList>
            <person name="Hensen N."/>
            <person name="Bonometti L."/>
            <person name="Westerberg I."/>
            <person name="Brannstrom I.O."/>
            <person name="Guillou S."/>
            <person name="Cros-Aarteil S."/>
            <person name="Calhoun S."/>
            <person name="Haridas S."/>
            <person name="Kuo A."/>
            <person name="Mondo S."/>
            <person name="Pangilinan J."/>
            <person name="Riley R."/>
            <person name="LaButti K."/>
            <person name="Andreopoulos B."/>
            <person name="Lipzen A."/>
            <person name="Chen C."/>
            <person name="Yan M."/>
            <person name="Daum C."/>
            <person name="Ng V."/>
            <person name="Clum A."/>
            <person name="Steindorff A."/>
            <person name="Ohm R.A."/>
            <person name="Martin F."/>
            <person name="Silar P."/>
            <person name="Natvig D.O."/>
            <person name="Lalanne C."/>
            <person name="Gautier V."/>
            <person name="Ament-Velasquez S.L."/>
            <person name="Kruys A."/>
            <person name="Hutchinson M.I."/>
            <person name="Powell A.J."/>
            <person name="Barry K."/>
            <person name="Miller A.N."/>
            <person name="Grigoriev I.V."/>
            <person name="Debuchy R."/>
            <person name="Gladieux P."/>
            <person name="Hiltunen Thoren M."/>
            <person name="Johannesson H."/>
        </authorList>
    </citation>
    <scope>NUCLEOTIDE SEQUENCE</scope>
    <source>
        <strain evidence="7">SMH4131-1</strain>
    </source>
</reference>
<evidence type="ECO:0000256" key="5">
    <source>
        <dbReference type="ARBA" id="ARBA00023136"/>
    </source>
</evidence>
<dbReference type="InterPro" id="IPR000791">
    <property type="entry name" value="Gpr1/Fun34/SatP-like"/>
</dbReference>
<dbReference type="PANTHER" id="PTHR31123">
    <property type="entry name" value="ACCUMULATION OF DYADS PROTEIN 2-RELATED"/>
    <property type="match status" value="1"/>
</dbReference>
<comment type="subcellular location">
    <subcellularLocation>
        <location evidence="1">Membrane</location>
        <topology evidence="1">Multi-pass membrane protein</topology>
    </subcellularLocation>
</comment>
<gene>
    <name evidence="7" type="ORF">B0T19DRAFT_81079</name>
</gene>
<evidence type="ECO:0000256" key="6">
    <source>
        <dbReference type="SAM" id="Phobius"/>
    </source>
</evidence>
<keyword evidence="4 6" id="KW-1133">Transmembrane helix</keyword>
<keyword evidence="5 6" id="KW-0472">Membrane</keyword>
<evidence type="ECO:0000313" key="8">
    <source>
        <dbReference type="Proteomes" id="UP001286456"/>
    </source>
</evidence>
<dbReference type="EMBL" id="JAUEPO010000001">
    <property type="protein sequence ID" value="KAK3337712.1"/>
    <property type="molecule type" value="Genomic_DNA"/>
</dbReference>
<feature type="transmembrane region" description="Helical" evidence="6">
    <location>
        <begin position="81"/>
        <end position="101"/>
    </location>
</feature>
<dbReference type="InterPro" id="IPR051633">
    <property type="entry name" value="AceTr"/>
</dbReference>
<dbReference type="GO" id="GO:0005886">
    <property type="term" value="C:plasma membrane"/>
    <property type="evidence" value="ECO:0007669"/>
    <property type="project" value="TreeGrafter"/>
</dbReference>
<evidence type="ECO:0000256" key="1">
    <source>
        <dbReference type="ARBA" id="ARBA00004141"/>
    </source>
</evidence>
<dbReference type="Pfam" id="PF01184">
    <property type="entry name" value="Gpr1_Fun34_YaaH"/>
    <property type="match status" value="1"/>
</dbReference>
<dbReference type="Proteomes" id="UP001286456">
    <property type="component" value="Unassembled WGS sequence"/>
</dbReference>
<organism evidence="7 8">
    <name type="scientific">Cercophora scortea</name>
    <dbReference type="NCBI Taxonomy" id="314031"/>
    <lineage>
        <taxon>Eukaryota</taxon>
        <taxon>Fungi</taxon>
        <taxon>Dikarya</taxon>
        <taxon>Ascomycota</taxon>
        <taxon>Pezizomycotina</taxon>
        <taxon>Sordariomycetes</taxon>
        <taxon>Sordariomycetidae</taxon>
        <taxon>Sordariales</taxon>
        <taxon>Lasiosphaeriaceae</taxon>
        <taxon>Cercophora</taxon>
    </lineage>
</organism>
<feature type="transmembrane region" description="Helical" evidence="6">
    <location>
        <begin position="236"/>
        <end position="254"/>
    </location>
</feature>
<accession>A0AAE0MM96</accession>
<feature type="transmembrane region" description="Helical" evidence="6">
    <location>
        <begin position="169"/>
        <end position="190"/>
    </location>
</feature>
<keyword evidence="8" id="KW-1185">Reference proteome</keyword>
<comment type="caution">
    <text evidence="7">The sequence shown here is derived from an EMBL/GenBank/DDBJ whole genome shotgun (WGS) entry which is preliminary data.</text>
</comment>
<name>A0AAE0MM96_9PEZI</name>
<dbReference type="PANTHER" id="PTHR31123:SF4">
    <property type="entry name" value="PROTEIN ALCS"/>
    <property type="match status" value="1"/>
</dbReference>
<proteinExistence type="inferred from homology"/>
<evidence type="ECO:0000256" key="3">
    <source>
        <dbReference type="ARBA" id="ARBA00022692"/>
    </source>
</evidence>
<dbReference type="GO" id="GO:0015123">
    <property type="term" value="F:acetate transmembrane transporter activity"/>
    <property type="evidence" value="ECO:0007669"/>
    <property type="project" value="TreeGrafter"/>
</dbReference>
<keyword evidence="3 6" id="KW-0812">Transmembrane</keyword>
<sequence>MVPPICETTVPAKPRISPKMMREEERTESNGRFRVTHDEENGLFRSQTGVTMSPEMFEKLYLSPKVPHAGDFNKRFANPTALGFFGLVVTTCTFAIILMGWGGAKGFAPVLGIFLFVGPVLLLVAMVFEWIMGNFFPMMTMGMFAVFWLSFGVLQMPTLQLGSAASPEYNAVLGVYLIVWGFAFFTFFIFACKINVVFAVIFLLVSTSCFVLSGMYWKISTGDMVVAGHLQTAGGAILFVVALLGWYATFIIMAGEMRLPVNLPVGDLTHFWPRSDVELAATEHRNSD</sequence>
<feature type="transmembrane region" description="Helical" evidence="6">
    <location>
        <begin position="107"/>
        <end position="128"/>
    </location>
</feature>
<comment type="similarity">
    <text evidence="2">Belongs to the acetate uptake transporter (AceTr) (TC 2.A.96) family.</text>
</comment>
<evidence type="ECO:0000256" key="4">
    <source>
        <dbReference type="ARBA" id="ARBA00022989"/>
    </source>
</evidence>
<feature type="transmembrane region" description="Helical" evidence="6">
    <location>
        <begin position="197"/>
        <end position="216"/>
    </location>
</feature>
<reference evidence="7" key="2">
    <citation type="submission" date="2023-06" db="EMBL/GenBank/DDBJ databases">
        <authorList>
            <consortium name="Lawrence Berkeley National Laboratory"/>
            <person name="Haridas S."/>
            <person name="Hensen N."/>
            <person name="Bonometti L."/>
            <person name="Westerberg I."/>
            <person name="Brannstrom I.O."/>
            <person name="Guillou S."/>
            <person name="Cros-Aarteil S."/>
            <person name="Calhoun S."/>
            <person name="Kuo A."/>
            <person name="Mondo S."/>
            <person name="Pangilinan J."/>
            <person name="Riley R."/>
            <person name="Labutti K."/>
            <person name="Andreopoulos B."/>
            <person name="Lipzen A."/>
            <person name="Chen C."/>
            <person name="Yanf M."/>
            <person name="Daum C."/>
            <person name="Ng V."/>
            <person name="Clum A."/>
            <person name="Steindorff A."/>
            <person name="Ohm R."/>
            <person name="Martin F."/>
            <person name="Silar P."/>
            <person name="Natvig D."/>
            <person name="Lalanne C."/>
            <person name="Gautier V."/>
            <person name="Ament-Velasquez S.L."/>
            <person name="Kruys A."/>
            <person name="Hutchinson M.I."/>
            <person name="Powell A.J."/>
            <person name="Barry K."/>
            <person name="Miller A.N."/>
            <person name="Grigoriev I.V."/>
            <person name="Debuchy R."/>
            <person name="Gladieux P."/>
            <person name="Thoren M.H."/>
            <person name="Johannesson H."/>
        </authorList>
    </citation>
    <scope>NUCLEOTIDE SEQUENCE</scope>
    <source>
        <strain evidence="7">SMH4131-1</strain>
    </source>
</reference>